<dbReference type="GeneID" id="92049241"/>
<organism evidence="1 2">
    <name type="scientific">Apiospora hydei</name>
    <dbReference type="NCBI Taxonomy" id="1337664"/>
    <lineage>
        <taxon>Eukaryota</taxon>
        <taxon>Fungi</taxon>
        <taxon>Dikarya</taxon>
        <taxon>Ascomycota</taxon>
        <taxon>Pezizomycotina</taxon>
        <taxon>Sordariomycetes</taxon>
        <taxon>Xylariomycetidae</taxon>
        <taxon>Amphisphaeriales</taxon>
        <taxon>Apiosporaceae</taxon>
        <taxon>Apiospora</taxon>
    </lineage>
</organism>
<dbReference type="EMBL" id="JAQQWN010000009">
    <property type="protein sequence ID" value="KAK8065119.1"/>
    <property type="molecule type" value="Genomic_DNA"/>
</dbReference>
<protein>
    <submittedName>
        <fullName evidence="1">Uncharacterized protein</fullName>
    </submittedName>
</protein>
<accession>A0ABR1V4Y5</accession>
<name>A0ABR1V4Y5_9PEZI</name>
<evidence type="ECO:0000313" key="2">
    <source>
        <dbReference type="Proteomes" id="UP001433268"/>
    </source>
</evidence>
<comment type="caution">
    <text evidence="1">The sequence shown here is derived from an EMBL/GenBank/DDBJ whole genome shotgun (WGS) entry which is preliminary data.</text>
</comment>
<dbReference type="Proteomes" id="UP001433268">
    <property type="component" value="Unassembled WGS sequence"/>
</dbReference>
<keyword evidence="2" id="KW-1185">Reference proteome</keyword>
<gene>
    <name evidence="1" type="ORF">PG997_011866</name>
</gene>
<evidence type="ECO:0000313" key="1">
    <source>
        <dbReference type="EMBL" id="KAK8065119.1"/>
    </source>
</evidence>
<reference evidence="1 2" key="1">
    <citation type="submission" date="2023-01" db="EMBL/GenBank/DDBJ databases">
        <title>Analysis of 21 Apiospora genomes using comparative genomics revels a genus with tremendous synthesis potential of carbohydrate active enzymes and secondary metabolites.</title>
        <authorList>
            <person name="Sorensen T."/>
        </authorList>
    </citation>
    <scope>NUCLEOTIDE SEQUENCE [LARGE SCALE GENOMIC DNA]</scope>
    <source>
        <strain evidence="1 2">CBS 114990</strain>
    </source>
</reference>
<sequence length="87" mass="9436">MSSCDKINKLFWLNYAQAIKAKADVNLGASSALLLPNKVQNGPVAGDGIPDEDTNQGLYDISNNLLAADDLFYNPSPQHGYIQALRK</sequence>
<proteinExistence type="predicted"/>
<dbReference type="RefSeq" id="XP_066661873.1">
    <property type="nucleotide sequence ID" value="XM_066816181.1"/>
</dbReference>